<feature type="signal peptide" evidence="1">
    <location>
        <begin position="1"/>
        <end position="20"/>
    </location>
</feature>
<name>A0A1I6REH1_9RHOB</name>
<dbReference type="RefSeq" id="WP_143015351.1">
    <property type="nucleotide sequence ID" value="NZ_FNCL01000003.1"/>
</dbReference>
<reference evidence="3" key="1">
    <citation type="submission" date="2016-10" db="EMBL/GenBank/DDBJ databases">
        <authorList>
            <person name="Varghese N."/>
            <person name="Submissions S."/>
        </authorList>
    </citation>
    <scope>NUCLEOTIDE SEQUENCE [LARGE SCALE GENOMIC DNA]</scope>
    <source>
        <strain evidence="3">DSM 26894</strain>
    </source>
</reference>
<dbReference type="STRING" id="311180.SAMN04488050_10333"/>
<dbReference type="SUPFAM" id="SSF48452">
    <property type="entry name" value="TPR-like"/>
    <property type="match status" value="1"/>
</dbReference>
<sequence>MTRGLCLWLALALAAPSLRAEPESSTAAVSAEAASALAGMTLGTTQLRIAALQAVQAGQFGLAIELGGLLLRADPTDPYGHFVIAQAELRGGNAASARRAARQALRYARSDVQRHEAARVMAAAYALDERYFLSQIWMRRALIDAPDGAFEERAGREYRAMRGMARFGLSLELTVAPSSNVNGGASEEISTVDGLPLVGILSPSAQALSGTEARGAISLGYALHRGPTSETALRGYATARRVWLSPEAQDKAPGVENSDLASSSLEVGIQHRRSLGEAGPVISASATIGRSWYGGPRAYDYTRTALGLVQPLGTSTALSGGVSWQHQRDADSAFNDVETVGYQLGVIHDLGAPGTVSAFLIGGAAESDNGQITRDTRGLRLGYAPADPVGPVRLAFELSAFEHRFPDYRVLFPVPGGREDRVRRAGVEVVFERLDYAGFVPVLDLSAERSESNVSRFETETLAVSLGFKSRF</sequence>
<protein>
    <recommendedName>
        <fullName evidence="4">DUF560 domain-containing protein</fullName>
    </recommendedName>
</protein>
<evidence type="ECO:0000256" key="1">
    <source>
        <dbReference type="SAM" id="SignalP"/>
    </source>
</evidence>
<accession>A0A1I6REH1</accession>
<feature type="chain" id="PRO_5011745568" description="DUF560 domain-containing protein" evidence="1">
    <location>
        <begin position="21"/>
        <end position="472"/>
    </location>
</feature>
<organism evidence="2 3">
    <name type="scientific">Alloyangia pacifica</name>
    <dbReference type="NCBI Taxonomy" id="311180"/>
    <lineage>
        <taxon>Bacteria</taxon>
        <taxon>Pseudomonadati</taxon>
        <taxon>Pseudomonadota</taxon>
        <taxon>Alphaproteobacteria</taxon>
        <taxon>Rhodobacterales</taxon>
        <taxon>Roseobacteraceae</taxon>
        <taxon>Alloyangia</taxon>
    </lineage>
</organism>
<keyword evidence="1" id="KW-0732">Signal</keyword>
<evidence type="ECO:0000313" key="2">
    <source>
        <dbReference type="EMBL" id="SFS63119.1"/>
    </source>
</evidence>
<evidence type="ECO:0008006" key="4">
    <source>
        <dbReference type="Google" id="ProtNLM"/>
    </source>
</evidence>
<evidence type="ECO:0000313" key="3">
    <source>
        <dbReference type="Proteomes" id="UP000199392"/>
    </source>
</evidence>
<dbReference type="Proteomes" id="UP000199392">
    <property type="component" value="Unassembled WGS sequence"/>
</dbReference>
<gene>
    <name evidence="2" type="ORF">SAMN04488050_10333</name>
</gene>
<keyword evidence="3" id="KW-1185">Reference proteome</keyword>
<dbReference type="AlphaFoldDB" id="A0A1I6REH1"/>
<dbReference type="OrthoDB" id="7684399at2"/>
<dbReference type="EMBL" id="FOZW01000003">
    <property type="protein sequence ID" value="SFS63119.1"/>
    <property type="molecule type" value="Genomic_DNA"/>
</dbReference>
<proteinExistence type="predicted"/>
<dbReference type="InterPro" id="IPR011990">
    <property type="entry name" value="TPR-like_helical_dom_sf"/>
</dbReference>